<feature type="signal peptide" evidence="1">
    <location>
        <begin position="1"/>
        <end position="26"/>
    </location>
</feature>
<evidence type="ECO:0008006" key="4">
    <source>
        <dbReference type="Google" id="ProtNLM"/>
    </source>
</evidence>
<dbReference type="RefSeq" id="WP_061096037.1">
    <property type="nucleotide sequence ID" value="NZ_CP014323.1"/>
</dbReference>
<dbReference type="OrthoDB" id="5703905at2"/>
<dbReference type="Proteomes" id="UP000063991">
    <property type="component" value="Chromosome"/>
</dbReference>
<evidence type="ECO:0000256" key="1">
    <source>
        <dbReference type="SAM" id="SignalP"/>
    </source>
</evidence>
<dbReference type="EMBL" id="CP014323">
    <property type="protein sequence ID" value="AMJ99904.1"/>
    <property type="molecule type" value="Genomic_DNA"/>
</dbReference>
<protein>
    <recommendedName>
        <fullName evidence="4">DUF3450 family protein</fullName>
    </recommendedName>
</protein>
<gene>
    <name evidence="2" type="ORF">AVL55_18120</name>
</gene>
<accession>A0A126Q3P1</accession>
<organism evidence="2 3">
    <name type="scientific">Alteromonas macleodii</name>
    <name type="common">Pseudoalteromonas macleodii</name>
    <dbReference type="NCBI Taxonomy" id="28108"/>
    <lineage>
        <taxon>Bacteria</taxon>
        <taxon>Pseudomonadati</taxon>
        <taxon>Pseudomonadota</taxon>
        <taxon>Gammaproteobacteria</taxon>
        <taxon>Alteromonadales</taxon>
        <taxon>Alteromonadaceae</taxon>
        <taxon>Alteromonas/Salinimonas group</taxon>
        <taxon>Alteromonas</taxon>
    </lineage>
</organism>
<dbReference type="InterPro" id="IPR016866">
    <property type="entry name" value="UCP028069"/>
</dbReference>
<feature type="chain" id="PRO_5007272588" description="DUF3450 family protein" evidence="1">
    <location>
        <begin position="27"/>
        <end position="258"/>
    </location>
</feature>
<dbReference type="Pfam" id="PF11932">
    <property type="entry name" value="DUF3450"/>
    <property type="match status" value="1"/>
</dbReference>
<dbReference type="AlphaFoldDB" id="A0A126Q3P1"/>
<proteinExistence type="predicted"/>
<sequence>MKVKRSAALSFVLVSLAVASSGIVMAATKASDIDGLTEKWISIERQTQKLENEWRESEPALRQRIQLLKAERTQLQSMIDESKAATTDVEAQREALLSEQSELEAQQGGVERALTGVIGQVDSLYSSLPEIIRQTWDKEQAELAADADTSNKLQVTLAKLSSLQQFNSKLLVNETVTRAPDDKDVLVKQFFVGSSYAWFTNADGQYQGAGHVKNGEWQWQFSDNVDSEAVALAVAIFEKKHEPDFVSLPLTLAKGEGE</sequence>
<keyword evidence="1" id="KW-0732">Signal</keyword>
<evidence type="ECO:0000313" key="3">
    <source>
        <dbReference type="Proteomes" id="UP000063991"/>
    </source>
</evidence>
<evidence type="ECO:0000313" key="2">
    <source>
        <dbReference type="EMBL" id="AMJ99904.1"/>
    </source>
</evidence>
<name>A0A126Q3P1_ALTMA</name>
<reference evidence="2 3" key="1">
    <citation type="submission" date="2015-12" db="EMBL/GenBank/DDBJ databases">
        <authorList>
            <person name="Shamseldin A."/>
            <person name="Moawad H."/>
            <person name="Abd El-Rahim W.M."/>
            <person name="Sadowsky M.J."/>
        </authorList>
    </citation>
    <scope>NUCLEOTIDE SEQUENCE [LARGE SCALE GENOMIC DNA]</scope>
    <source>
        <strain evidence="2 3">D7</strain>
    </source>
</reference>